<dbReference type="PANTHER" id="PTHR36016">
    <property type="entry name" value="CLAVATA3/ESR (CLE)-RELATED PROTEIN 7"/>
    <property type="match status" value="1"/>
</dbReference>
<evidence type="ECO:0000256" key="5">
    <source>
        <dbReference type="ARBA" id="ARBA00022782"/>
    </source>
</evidence>
<reference evidence="9 10" key="1">
    <citation type="journal article" date="2018" name="Sci. Data">
        <title>The draft genome sequence of cork oak.</title>
        <authorList>
            <person name="Ramos A.M."/>
            <person name="Usie A."/>
            <person name="Barbosa P."/>
            <person name="Barros P.M."/>
            <person name="Capote T."/>
            <person name="Chaves I."/>
            <person name="Simoes F."/>
            <person name="Abreu I."/>
            <person name="Carrasquinho I."/>
            <person name="Faro C."/>
            <person name="Guimaraes J.B."/>
            <person name="Mendonca D."/>
            <person name="Nobrega F."/>
            <person name="Rodrigues L."/>
            <person name="Saibo N.J.M."/>
            <person name="Varela M.C."/>
            <person name="Egas C."/>
            <person name="Matos J."/>
            <person name="Miguel C.M."/>
            <person name="Oliveira M.M."/>
            <person name="Ricardo C.P."/>
            <person name="Goncalves S."/>
        </authorList>
    </citation>
    <scope>NUCLEOTIDE SEQUENCE [LARGE SCALE GENOMIC DNA]</scope>
    <source>
        <strain evidence="10">cv. HL8</strain>
    </source>
</reference>
<evidence type="ECO:0000256" key="6">
    <source>
        <dbReference type="ARBA" id="ARBA00023180"/>
    </source>
</evidence>
<dbReference type="EMBL" id="PKMF04000177">
    <property type="protein sequence ID" value="KAK7844931.1"/>
    <property type="molecule type" value="Genomic_DNA"/>
</dbReference>
<keyword evidence="3" id="KW-0964">Secreted</keyword>
<evidence type="ECO:0000256" key="3">
    <source>
        <dbReference type="ARBA" id="ARBA00022525"/>
    </source>
</evidence>
<proteinExistence type="inferred from homology"/>
<keyword evidence="7" id="KW-0379">Hydroxylation</keyword>
<comment type="similarity">
    <text evidence="2">Belongs to the CLV3/ESR signal peptide family.</text>
</comment>
<keyword evidence="5" id="KW-0221">Differentiation</keyword>
<organism evidence="9 10">
    <name type="scientific">Quercus suber</name>
    <name type="common">Cork oak</name>
    <dbReference type="NCBI Taxonomy" id="58331"/>
    <lineage>
        <taxon>Eukaryota</taxon>
        <taxon>Viridiplantae</taxon>
        <taxon>Streptophyta</taxon>
        <taxon>Embryophyta</taxon>
        <taxon>Tracheophyta</taxon>
        <taxon>Spermatophyta</taxon>
        <taxon>Magnoliopsida</taxon>
        <taxon>eudicotyledons</taxon>
        <taxon>Gunneridae</taxon>
        <taxon>Pentapetalae</taxon>
        <taxon>rosids</taxon>
        <taxon>fabids</taxon>
        <taxon>Fagales</taxon>
        <taxon>Fagaceae</taxon>
        <taxon>Quercus</taxon>
    </lineage>
</organism>
<comment type="caution">
    <text evidence="9">The sequence shown here is derived from an EMBL/GenBank/DDBJ whole genome shotgun (WGS) entry which is preliminary data.</text>
</comment>
<evidence type="ECO:0000256" key="2">
    <source>
        <dbReference type="ARBA" id="ARBA00005416"/>
    </source>
</evidence>
<evidence type="ECO:0000256" key="7">
    <source>
        <dbReference type="ARBA" id="ARBA00023278"/>
    </source>
</evidence>
<dbReference type="AlphaFoldDB" id="A0AAW0L2P9"/>
<dbReference type="GO" id="GO:0005576">
    <property type="term" value="C:extracellular region"/>
    <property type="evidence" value="ECO:0007669"/>
    <property type="project" value="UniProtKB-SubCell"/>
</dbReference>
<evidence type="ECO:0000256" key="1">
    <source>
        <dbReference type="ARBA" id="ARBA00004239"/>
    </source>
</evidence>
<feature type="signal peptide" evidence="8">
    <location>
        <begin position="1"/>
        <end position="22"/>
    </location>
</feature>
<keyword evidence="6" id="KW-0325">Glycoprotein</keyword>
<sequence>MHRLRFYLCLTLILLLFLRSETRPLNPNIEGSNRSRLLLAALVQGAKEMLNYDLQYEDTIPHRYSTTREIPGGPDPKHHYKHLKSETRPLNPNIEGSNRSRLLLAALVQGAKEMLNYDLQYEDTIPHRYSTTREIPGGPDPKHHYKHLNMPCTRVHLFFCLVNTRPASMFIL</sequence>
<name>A0AAW0L2P9_QUESU</name>
<dbReference type="GO" id="GO:0030154">
    <property type="term" value="P:cell differentiation"/>
    <property type="evidence" value="ECO:0007669"/>
    <property type="project" value="UniProtKB-KW"/>
</dbReference>
<dbReference type="PANTHER" id="PTHR36016:SF9">
    <property type="entry name" value="PROTEIN, PUTATIVE-RELATED"/>
    <property type="match status" value="1"/>
</dbReference>
<evidence type="ECO:0000256" key="4">
    <source>
        <dbReference type="ARBA" id="ARBA00022729"/>
    </source>
</evidence>
<comment type="subcellular location">
    <subcellularLocation>
        <location evidence="1">Secreted</location>
        <location evidence="1">Extracellular space</location>
    </subcellularLocation>
</comment>
<dbReference type="InterPro" id="IPR039617">
    <property type="entry name" value="CLAVATA3-CLE"/>
</dbReference>
<keyword evidence="10" id="KW-1185">Reference proteome</keyword>
<evidence type="ECO:0000313" key="10">
    <source>
        <dbReference type="Proteomes" id="UP000237347"/>
    </source>
</evidence>
<protein>
    <submittedName>
        <fullName evidence="9">Clavata3/esr (Cle)-related protein 1</fullName>
    </submittedName>
</protein>
<dbReference type="Proteomes" id="UP000237347">
    <property type="component" value="Unassembled WGS sequence"/>
</dbReference>
<gene>
    <name evidence="9" type="primary">CLE1_0</name>
    <name evidence="9" type="ORF">CFP56_010117</name>
</gene>
<evidence type="ECO:0000313" key="9">
    <source>
        <dbReference type="EMBL" id="KAK7844931.1"/>
    </source>
</evidence>
<accession>A0AAW0L2P9</accession>
<feature type="chain" id="PRO_5043441038" evidence="8">
    <location>
        <begin position="23"/>
        <end position="172"/>
    </location>
</feature>
<keyword evidence="4 8" id="KW-0732">Signal</keyword>
<evidence type="ECO:0000256" key="8">
    <source>
        <dbReference type="SAM" id="SignalP"/>
    </source>
</evidence>